<dbReference type="AlphaFoldDB" id="A0A6P2CV61"/>
<reference evidence="1 2" key="1">
    <citation type="submission" date="2019-05" db="EMBL/GenBank/DDBJ databases">
        <authorList>
            <consortium name="Science for Life Laboratories"/>
        </authorList>
    </citation>
    <scope>NUCLEOTIDE SEQUENCE [LARGE SCALE GENOMIC DNA]</scope>
    <source>
        <strain evidence="1">Soil9</strain>
    </source>
</reference>
<organism evidence="1 2">
    <name type="scientific">Gemmata massiliana</name>
    <dbReference type="NCBI Taxonomy" id="1210884"/>
    <lineage>
        <taxon>Bacteria</taxon>
        <taxon>Pseudomonadati</taxon>
        <taxon>Planctomycetota</taxon>
        <taxon>Planctomycetia</taxon>
        <taxon>Gemmatales</taxon>
        <taxon>Gemmataceae</taxon>
        <taxon>Gemmata</taxon>
    </lineage>
</organism>
<dbReference type="Proteomes" id="UP000464178">
    <property type="component" value="Chromosome"/>
</dbReference>
<gene>
    <name evidence="1" type="ORF">SOIL9_66540</name>
</gene>
<dbReference type="RefSeq" id="WP_162666112.1">
    <property type="nucleotide sequence ID" value="NZ_LR593886.1"/>
</dbReference>
<dbReference type="KEGG" id="gms:SOIL9_66540"/>
<name>A0A6P2CV61_9BACT</name>
<proteinExistence type="predicted"/>
<dbReference type="EMBL" id="LR593886">
    <property type="protein sequence ID" value="VTR91060.1"/>
    <property type="molecule type" value="Genomic_DNA"/>
</dbReference>
<accession>A0A6P2CV61</accession>
<evidence type="ECO:0000313" key="2">
    <source>
        <dbReference type="Proteomes" id="UP000464178"/>
    </source>
</evidence>
<sequence length="291" mass="30973">MSANLSDYRAGVPPVALPDTGDPAFAARPRLLVLREALIRAAKQLRPARWNEPAVFFFDAKRQAELEAVRSAEPDRFAELTALIAAELPALLAHVEVRRLARALDGLKAAALAMAPHAAAANDLADLLTVPDDEVFLVVAPNERTGVRLHVRGAAGIAQLHRLLAETGLTYPSTPSLKGRGEKLGFQMFKPAALLPDGTLPVGLAGCEHWLWPTQALAAIPRVAGERVVLVGPATVRPALDVEPRFPEMSVESEVIQTLNPFQVTDVLSRLSGHPVPVTAPANATAVARAA</sequence>
<evidence type="ECO:0000313" key="1">
    <source>
        <dbReference type="EMBL" id="VTR91060.1"/>
    </source>
</evidence>
<keyword evidence="2" id="KW-1185">Reference proteome</keyword>
<protein>
    <submittedName>
        <fullName evidence="1">Uncharacterized protein</fullName>
    </submittedName>
</protein>